<dbReference type="Pfam" id="PF00651">
    <property type="entry name" value="BTB"/>
    <property type="match status" value="1"/>
</dbReference>
<reference evidence="5 6" key="1">
    <citation type="submission" date="2024-02" db="EMBL/GenBank/DDBJ databases">
        <title>High-quality chromosome-scale genome assembly of Pensacola bahiagrass (Paspalum notatum Flugge var. saurae).</title>
        <authorList>
            <person name="Vega J.M."/>
            <person name="Podio M."/>
            <person name="Orjuela J."/>
            <person name="Siena L.A."/>
            <person name="Pessino S.C."/>
            <person name="Combes M.C."/>
            <person name="Mariac C."/>
            <person name="Albertini E."/>
            <person name="Pupilli F."/>
            <person name="Ortiz J.P.A."/>
            <person name="Leblanc O."/>
        </authorList>
    </citation>
    <scope>NUCLEOTIDE SEQUENCE [LARGE SCALE GENOMIC DNA]</scope>
    <source>
        <strain evidence="5">R1</strain>
        <tissue evidence="5">Leaf</tissue>
    </source>
</reference>
<dbReference type="PANTHER" id="PTHR26379">
    <property type="entry name" value="BTB/POZ AND MATH DOMAIN-CONTAINING PROTEIN 1"/>
    <property type="match status" value="1"/>
</dbReference>
<comment type="pathway">
    <text evidence="1">Protein modification; protein ubiquitination.</text>
</comment>
<dbReference type="InterPro" id="IPR056423">
    <property type="entry name" value="BACK_BPM_SPOP"/>
</dbReference>
<protein>
    <recommendedName>
        <fullName evidence="7">BTB/POZ and MATH domain-containing protein 1</fullName>
    </recommendedName>
</protein>
<gene>
    <name evidence="5" type="ORF">U9M48_001579</name>
</gene>
<feature type="domain" description="MATH" evidence="4">
    <location>
        <begin position="26"/>
        <end position="159"/>
    </location>
</feature>
<dbReference type="PROSITE" id="PS50097">
    <property type="entry name" value="BTB"/>
    <property type="match status" value="1"/>
</dbReference>
<dbReference type="InterPro" id="IPR000210">
    <property type="entry name" value="BTB/POZ_dom"/>
</dbReference>
<comment type="similarity">
    <text evidence="2">Belongs to the Tdpoz family.</text>
</comment>
<dbReference type="Pfam" id="PF22486">
    <property type="entry name" value="MATH_2"/>
    <property type="match status" value="1"/>
</dbReference>
<dbReference type="Gene3D" id="2.60.210.10">
    <property type="entry name" value="Apoptosis, Tumor Necrosis Factor Receptor Associated Protein 2, Chain A"/>
    <property type="match status" value="1"/>
</dbReference>
<evidence type="ECO:0000256" key="2">
    <source>
        <dbReference type="ARBA" id="ARBA00010846"/>
    </source>
</evidence>
<dbReference type="SUPFAM" id="SSF54695">
    <property type="entry name" value="POZ domain"/>
    <property type="match status" value="1"/>
</dbReference>
<name>A0AAQ3SJ39_PASNO</name>
<evidence type="ECO:0000256" key="1">
    <source>
        <dbReference type="ARBA" id="ARBA00004906"/>
    </source>
</evidence>
<proteinExistence type="inferred from homology"/>
<dbReference type="SMART" id="SM00225">
    <property type="entry name" value="BTB"/>
    <property type="match status" value="1"/>
</dbReference>
<organism evidence="5 6">
    <name type="scientific">Paspalum notatum var. saurae</name>
    <dbReference type="NCBI Taxonomy" id="547442"/>
    <lineage>
        <taxon>Eukaryota</taxon>
        <taxon>Viridiplantae</taxon>
        <taxon>Streptophyta</taxon>
        <taxon>Embryophyta</taxon>
        <taxon>Tracheophyta</taxon>
        <taxon>Spermatophyta</taxon>
        <taxon>Magnoliopsida</taxon>
        <taxon>Liliopsida</taxon>
        <taxon>Poales</taxon>
        <taxon>Poaceae</taxon>
        <taxon>PACMAD clade</taxon>
        <taxon>Panicoideae</taxon>
        <taxon>Andropogonodae</taxon>
        <taxon>Paspaleae</taxon>
        <taxon>Paspalinae</taxon>
        <taxon>Paspalum</taxon>
    </lineage>
</organism>
<dbReference type="InterPro" id="IPR045005">
    <property type="entry name" value="BPM1-6"/>
</dbReference>
<evidence type="ECO:0000259" key="3">
    <source>
        <dbReference type="PROSITE" id="PS50097"/>
    </source>
</evidence>
<dbReference type="Proteomes" id="UP001341281">
    <property type="component" value="Chromosome 01"/>
</dbReference>
<dbReference type="GO" id="GO:0016567">
    <property type="term" value="P:protein ubiquitination"/>
    <property type="evidence" value="ECO:0007669"/>
    <property type="project" value="InterPro"/>
</dbReference>
<evidence type="ECO:0000313" key="6">
    <source>
        <dbReference type="Proteomes" id="UP001341281"/>
    </source>
</evidence>
<evidence type="ECO:0000313" key="5">
    <source>
        <dbReference type="EMBL" id="WVZ50313.1"/>
    </source>
</evidence>
<dbReference type="SUPFAM" id="SSF49599">
    <property type="entry name" value="TRAF domain-like"/>
    <property type="match status" value="1"/>
</dbReference>
<dbReference type="PANTHER" id="PTHR26379:SF404">
    <property type="entry name" value="MATH DOMAIN-CONTAINING PROTEIN"/>
    <property type="match status" value="1"/>
</dbReference>
<dbReference type="InterPro" id="IPR011333">
    <property type="entry name" value="SKP1/BTB/POZ_sf"/>
</dbReference>
<feature type="domain" description="BTB" evidence="3">
    <location>
        <begin position="199"/>
        <end position="267"/>
    </location>
</feature>
<dbReference type="EMBL" id="CP144745">
    <property type="protein sequence ID" value="WVZ50313.1"/>
    <property type="molecule type" value="Genomic_DNA"/>
</dbReference>
<dbReference type="Pfam" id="PF24570">
    <property type="entry name" value="BACK_BPM_SPOP"/>
    <property type="match status" value="1"/>
</dbReference>
<dbReference type="Gene3D" id="3.30.710.10">
    <property type="entry name" value="Potassium Channel Kv1.1, Chain A"/>
    <property type="match status" value="1"/>
</dbReference>
<dbReference type="PROSITE" id="PS50144">
    <property type="entry name" value="MATH"/>
    <property type="match status" value="1"/>
</dbReference>
<dbReference type="AlphaFoldDB" id="A0AAQ3SJ39"/>
<evidence type="ECO:0008006" key="7">
    <source>
        <dbReference type="Google" id="ProtNLM"/>
    </source>
</evidence>
<sequence>MSISAPSWATAGGGGGTSTITAETTTGWHELKLESYTRTKGGVGKGINSATFTVGGHRWYIRYYPDGNCDKSANWISVYLYLTDPIPVAAAGDGGGDVKAKYKFSLIDDAGDEPVASCTKTSKFAYWTPGKPRGYHQFIKGTDLLESLKGDGFRIRCEVTVMREICEEAAAAAAAEPLAVPPPELHRHLSALLDGGVGGDVTFHVGLEQFTAHRCVLAARSPVLMAELFGPMKENAAMASVRVDDMEPRVFGALLRFVYSDSLPEVDEDDDVVGMAQHLLVAADRYSFQRMKVMCEAMLLKHMDASVLATTLTLAEQHGCEGLKEGCFRFLRCPGNTKAVVESDGFQHLRSSCPSLIEEMLVKVAP</sequence>
<dbReference type="CDD" id="cd00121">
    <property type="entry name" value="MATH"/>
    <property type="match status" value="1"/>
</dbReference>
<evidence type="ECO:0000259" key="4">
    <source>
        <dbReference type="PROSITE" id="PS50144"/>
    </source>
</evidence>
<dbReference type="InterPro" id="IPR008974">
    <property type="entry name" value="TRAF-like"/>
</dbReference>
<accession>A0AAQ3SJ39</accession>
<dbReference type="Gene3D" id="1.25.40.420">
    <property type="match status" value="1"/>
</dbReference>
<dbReference type="InterPro" id="IPR002083">
    <property type="entry name" value="MATH/TRAF_dom"/>
</dbReference>
<keyword evidence="6" id="KW-1185">Reference proteome</keyword>